<evidence type="ECO:0000313" key="2">
    <source>
        <dbReference type="EMBL" id="ERN09054.1"/>
    </source>
</evidence>
<evidence type="ECO:0000313" key="3">
    <source>
        <dbReference type="Proteomes" id="UP000017836"/>
    </source>
</evidence>
<proteinExistence type="predicted"/>
<reference evidence="3" key="1">
    <citation type="journal article" date="2013" name="Science">
        <title>The Amborella genome and the evolution of flowering plants.</title>
        <authorList>
            <consortium name="Amborella Genome Project"/>
        </authorList>
    </citation>
    <scope>NUCLEOTIDE SEQUENCE [LARGE SCALE GENOMIC DNA]</scope>
</reference>
<dbReference type="Proteomes" id="UP000017836">
    <property type="component" value="Unassembled WGS sequence"/>
</dbReference>
<name>W1PMN0_AMBTC</name>
<keyword evidence="3" id="KW-1185">Reference proteome</keyword>
<organism evidence="2 3">
    <name type="scientific">Amborella trichopoda</name>
    <dbReference type="NCBI Taxonomy" id="13333"/>
    <lineage>
        <taxon>Eukaryota</taxon>
        <taxon>Viridiplantae</taxon>
        <taxon>Streptophyta</taxon>
        <taxon>Embryophyta</taxon>
        <taxon>Tracheophyta</taxon>
        <taxon>Spermatophyta</taxon>
        <taxon>Magnoliopsida</taxon>
        <taxon>Amborellales</taxon>
        <taxon>Amborellaceae</taxon>
        <taxon>Amborella</taxon>
    </lineage>
</organism>
<dbReference type="EMBL" id="KI393052">
    <property type="protein sequence ID" value="ERN09054.1"/>
    <property type="molecule type" value="Genomic_DNA"/>
</dbReference>
<dbReference type="AlphaFoldDB" id="W1PMN0"/>
<gene>
    <name evidence="2" type="ORF">AMTR_s00163p00046920</name>
</gene>
<feature type="region of interest" description="Disordered" evidence="1">
    <location>
        <begin position="1"/>
        <end position="28"/>
    </location>
</feature>
<sequence>MAEAGGLPKRKVDEEEDGADAVQKRRRINGSNFYEDRLQVVLVSPSQEEQDQAKNQEIEVARAKKEQDRAKIYQEICEIMAQKDNQPAEFKKKRKEEVQRK</sequence>
<evidence type="ECO:0000256" key="1">
    <source>
        <dbReference type="SAM" id="MobiDB-lite"/>
    </source>
</evidence>
<dbReference type="Gramene" id="ERN09054">
    <property type="protein sequence ID" value="ERN09054"/>
    <property type="gene ID" value="AMTR_s00163p00046920"/>
</dbReference>
<dbReference type="HOGENOM" id="CLU_2295519_0_0_1"/>
<protein>
    <submittedName>
        <fullName evidence="2">Uncharacterized protein</fullName>
    </submittedName>
</protein>
<accession>W1PMN0</accession>